<evidence type="ECO:0000256" key="1">
    <source>
        <dbReference type="SAM" id="Phobius"/>
    </source>
</evidence>
<feature type="transmembrane region" description="Helical" evidence="1">
    <location>
        <begin position="208"/>
        <end position="226"/>
    </location>
</feature>
<feature type="transmembrane region" description="Helical" evidence="1">
    <location>
        <begin position="9"/>
        <end position="31"/>
    </location>
</feature>
<sequence>MRSVPVRPLLVRGLLAGLAAGLFALTVAYFLGEPQVDAAISFEDAHTHEHGAGLVSRSLQSSAGLATGVLVEALALGGVAALAYCALLGRAGPLGPRATAVLLSAGALLTLHVIPFLKYPANPPSVGEPDTIGRRTALYFLMIALSVLLSSGALLLRRGLSPRLGPWYATIAATAVLVAALALAFAFLPAVDEVPEDFPADTLWRFRLAALAVPSTLWAAFGVLFGEAAERALDTG</sequence>
<feature type="transmembrane region" description="Helical" evidence="1">
    <location>
        <begin position="137"/>
        <end position="156"/>
    </location>
</feature>
<dbReference type="PATRIC" id="fig|1678637.3.peg.782"/>
<feature type="transmembrane region" description="Helical" evidence="1">
    <location>
        <begin position="99"/>
        <end position="117"/>
    </location>
</feature>
<evidence type="ECO:0000313" key="2">
    <source>
        <dbReference type="EMBL" id="KNB53705.1"/>
    </source>
</evidence>
<keyword evidence="1" id="KW-0812">Transmembrane</keyword>
<name>A0A0K9XK29_9ACTN</name>
<protein>
    <submittedName>
        <fullName evidence="2">Membrane protein</fullName>
    </submittedName>
</protein>
<dbReference type="RefSeq" id="WP_049714428.1">
    <property type="nucleotide sequence ID" value="NZ_LFXA01000002.1"/>
</dbReference>
<reference evidence="3" key="1">
    <citation type="submission" date="2015-07" db="EMBL/GenBank/DDBJ databases">
        <title>Draft genome sequence of Streptomyces sp. CMAA 1322, a bacterium isolated from Caatinga biome, from dry forest semiarid of Brazil.</title>
        <authorList>
            <person name="Santos S.N."/>
            <person name="Gacesa R."/>
            <person name="Taketani R.G."/>
            <person name="Long P.F."/>
            <person name="Melo I.S."/>
        </authorList>
    </citation>
    <scope>NUCLEOTIDE SEQUENCE [LARGE SCALE GENOMIC DNA]</scope>
    <source>
        <strain evidence="3">CMAA 1322</strain>
    </source>
</reference>
<dbReference type="AlphaFoldDB" id="A0A0K9XK29"/>
<feature type="transmembrane region" description="Helical" evidence="1">
    <location>
        <begin position="63"/>
        <end position="87"/>
    </location>
</feature>
<evidence type="ECO:0000313" key="3">
    <source>
        <dbReference type="Proteomes" id="UP000037288"/>
    </source>
</evidence>
<keyword evidence="1" id="KW-0472">Membrane</keyword>
<dbReference type="STRING" id="1678637.AC230_03570"/>
<feature type="transmembrane region" description="Helical" evidence="1">
    <location>
        <begin position="168"/>
        <end position="188"/>
    </location>
</feature>
<dbReference type="OrthoDB" id="6851830at2"/>
<dbReference type="Pfam" id="PF09490">
    <property type="entry name" value="CbtA"/>
    <property type="match status" value="1"/>
</dbReference>
<organism evidence="2 3">
    <name type="scientific">Streptomyces caatingaensis</name>
    <dbReference type="NCBI Taxonomy" id="1678637"/>
    <lineage>
        <taxon>Bacteria</taxon>
        <taxon>Bacillati</taxon>
        <taxon>Actinomycetota</taxon>
        <taxon>Actinomycetes</taxon>
        <taxon>Kitasatosporales</taxon>
        <taxon>Streptomycetaceae</taxon>
        <taxon>Streptomyces</taxon>
    </lineage>
</organism>
<dbReference type="InterPro" id="IPR012666">
    <property type="entry name" value="CbtA_put"/>
</dbReference>
<gene>
    <name evidence="2" type="ORF">AC230_03570</name>
</gene>
<dbReference type="EMBL" id="LFXA01000002">
    <property type="protein sequence ID" value="KNB53705.1"/>
    <property type="molecule type" value="Genomic_DNA"/>
</dbReference>
<accession>A0A0K9XK29</accession>
<comment type="caution">
    <text evidence="2">The sequence shown here is derived from an EMBL/GenBank/DDBJ whole genome shotgun (WGS) entry which is preliminary data.</text>
</comment>
<dbReference type="Proteomes" id="UP000037288">
    <property type="component" value="Unassembled WGS sequence"/>
</dbReference>
<proteinExistence type="predicted"/>
<keyword evidence="1" id="KW-1133">Transmembrane helix</keyword>
<keyword evidence="3" id="KW-1185">Reference proteome</keyword>